<comment type="subcellular location">
    <subcellularLocation>
        <location evidence="1">Cytoplasm</location>
    </subcellularLocation>
</comment>
<feature type="compositionally biased region" description="Low complexity" evidence="8">
    <location>
        <begin position="31"/>
        <end position="48"/>
    </location>
</feature>
<evidence type="ECO:0000256" key="5">
    <source>
        <dbReference type="ARBA" id="ARBA00022771"/>
    </source>
</evidence>
<dbReference type="GO" id="GO:0002376">
    <property type="term" value="P:immune system process"/>
    <property type="evidence" value="ECO:0007669"/>
    <property type="project" value="UniProtKB-KW"/>
</dbReference>
<accession>A0A2Z6REY3</accession>
<comment type="caution">
    <text evidence="10">The sequence shown here is derived from an EMBL/GenBank/DDBJ whole genome shotgun (WGS) entry which is preliminary data.</text>
</comment>
<evidence type="ECO:0000256" key="7">
    <source>
        <dbReference type="ARBA" id="ARBA00022859"/>
    </source>
</evidence>
<dbReference type="InterPro" id="IPR041679">
    <property type="entry name" value="DNA2/NAM7-like_C"/>
</dbReference>
<dbReference type="PROSITE" id="PS51981">
    <property type="entry name" value="ZF_RZ"/>
    <property type="match status" value="1"/>
</dbReference>
<proteinExistence type="predicted"/>
<feature type="domain" description="RZ-type" evidence="9">
    <location>
        <begin position="2189"/>
        <end position="2264"/>
    </location>
</feature>
<dbReference type="FunFam" id="3.40.50.300:FF:001660">
    <property type="entry name" value="NF-X1 finger and helicase protein, putative"/>
    <property type="match status" value="1"/>
</dbReference>
<keyword evidence="5" id="KW-0863">Zinc-finger</keyword>
<organism evidence="10 11">
    <name type="scientific">Rhizophagus clarus</name>
    <dbReference type="NCBI Taxonomy" id="94130"/>
    <lineage>
        <taxon>Eukaryota</taxon>
        <taxon>Fungi</taxon>
        <taxon>Fungi incertae sedis</taxon>
        <taxon>Mucoromycota</taxon>
        <taxon>Glomeromycotina</taxon>
        <taxon>Glomeromycetes</taxon>
        <taxon>Glomerales</taxon>
        <taxon>Glomeraceae</taxon>
        <taxon>Rhizophagus</taxon>
    </lineage>
</organism>
<evidence type="ECO:0000259" key="9">
    <source>
        <dbReference type="PROSITE" id="PS51981"/>
    </source>
</evidence>
<keyword evidence="11" id="KW-1185">Reference proteome</keyword>
<dbReference type="Pfam" id="PF13086">
    <property type="entry name" value="AAA_11"/>
    <property type="match status" value="1"/>
</dbReference>
<feature type="region of interest" description="Disordered" evidence="8">
    <location>
        <begin position="1"/>
        <end position="52"/>
    </location>
</feature>
<dbReference type="InterPro" id="IPR057373">
    <property type="entry name" value="ZNFX1"/>
</dbReference>
<evidence type="ECO:0000256" key="3">
    <source>
        <dbReference type="ARBA" id="ARBA00022723"/>
    </source>
</evidence>
<dbReference type="Pfam" id="PF25396">
    <property type="entry name" value="ZNFX1"/>
    <property type="match status" value="1"/>
</dbReference>
<keyword evidence="2" id="KW-0963">Cytoplasm</keyword>
<evidence type="ECO:0000313" key="11">
    <source>
        <dbReference type="Proteomes" id="UP000247702"/>
    </source>
</evidence>
<dbReference type="Proteomes" id="UP000247702">
    <property type="component" value="Unassembled WGS sequence"/>
</dbReference>
<dbReference type="EMBL" id="BEXD01003446">
    <property type="protein sequence ID" value="GBC01206.1"/>
    <property type="molecule type" value="Genomic_DNA"/>
</dbReference>
<evidence type="ECO:0000256" key="2">
    <source>
        <dbReference type="ARBA" id="ARBA00022490"/>
    </source>
</evidence>
<keyword evidence="6" id="KW-0862">Zinc</keyword>
<gene>
    <name evidence="10" type="ORF">RclHR1_00410033</name>
</gene>
<dbReference type="PANTHER" id="PTHR10887:SF445">
    <property type="entry name" value="NFX1-TYPE ZINC FINGER-CONTAINING PROTEIN 1"/>
    <property type="match status" value="1"/>
</dbReference>
<evidence type="ECO:0000313" key="10">
    <source>
        <dbReference type="EMBL" id="GBC01206.1"/>
    </source>
</evidence>
<dbReference type="Gene3D" id="3.40.50.300">
    <property type="entry name" value="P-loop containing nucleotide triphosphate hydrolases"/>
    <property type="match status" value="3"/>
</dbReference>
<dbReference type="GO" id="GO:0008270">
    <property type="term" value="F:zinc ion binding"/>
    <property type="evidence" value="ECO:0007669"/>
    <property type="project" value="UniProtKB-KW"/>
</dbReference>
<dbReference type="GO" id="GO:0005737">
    <property type="term" value="C:cytoplasm"/>
    <property type="evidence" value="ECO:0007669"/>
    <property type="project" value="UniProtKB-SubCell"/>
</dbReference>
<dbReference type="GO" id="GO:0031380">
    <property type="term" value="C:nuclear RNA-directed RNA polymerase complex"/>
    <property type="evidence" value="ECO:0007669"/>
    <property type="project" value="TreeGrafter"/>
</dbReference>
<evidence type="ECO:0000256" key="8">
    <source>
        <dbReference type="SAM" id="MobiDB-lite"/>
    </source>
</evidence>
<dbReference type="SUPFAM" id="SSF52540">
    <property type="entry name" value="P-loop containing nucleoside triphosphate hydrolases"/>
    <property type="match status" value="1"/>
</dbReference>
<dbReference type="InterPro" id="IPR045055">
    <property type="entry name" value="DNA2/NAM7-like"/>
</dbReference>
<dbReference type="CDD" id="cd18808">
    <property type="entry name" value="SF1_C_Upf1"/>
    <property type="match status" value="1"/>
</dbReference>
<keyword evidence="3" id="KW-0479">Metal-binding</keyword>
<feature type="compositionally biased region" description="Gly residues" evidence="8">
    <location>
        <begin position="1"/>
        <end position="10"/>
    </location>
</feature>
<name>A0A2Z6REY3_9GLOM</name>
<dbReference type="GO" id="GO:0004386">
    <property type="term" value="F:helicase activity"/>
    <property type="evidence" value="ECO:0007669"/>
    <property type="project" value="InterPro"/>
</dbReference>
<keyword evidence="4" id="KW-0677">Repeat</keyword>
<protein>
    <recommendedName>
        <fullName evidence="9">RZ-type domain-containing protein</fullName>
    </recommendedName>
</protein>
<reference evidence="10 11" key="1">
    <citation type="submission" date="2017-11" db="EMBL/GenBank/DDBJ databases">
        <title>The genome of Rhizophagus clarus HR1 reveals common genetic basis of auxotrophy among arbuscular mycorrhizal fungi.</title>
        <authorList>
            <person name="Kobayashi Y."/>
        </authorList>
    </citation>
    <scope>NUCLEOTIDE SEQUENCE [LARGE SCALE GENOMIC DNA]</scope>
    <source>
        <strain evidence="10 11">HR1</strain>
    </source>
</reference>
<evidence type="ECO:0000256" key="1">
    <source>
        <dbReference type="ARBA" id="ARBA00004496"/>
    </source>
</evidence>
<sequence>MSYRGGGRGSGRGRGRGRGGWNNSNRRDASSDNSSNNNNNRNPRIFRNPQDVERENAQILSNNFESSELSYKGSDKIVFIPQEDEIQSLWKRLLKRDFANQHHIRRFLNSCLVVASGSSEFELSDLIARLSEPDGRQRLRDIMMFPVSVDAGLIPQVASFQRVILPFLALLTRSGITDSILESNVNAIYTLVYANLEDFINKKVINMLETLVERNSVVDQRTPQAELLKDDPNSFIPTSLGQFFLVIVRLCSILLDRIKDAAINEEMRDIIQRLEDAKLRWQNSLLTQQRDSGDPLYSNVNRKDYFFFILDKELKKVKQVIKKHSERSFLNEQNSIDESSLKHYKEKSQLADLKRLYDPPGELSKFGPRHNNDFSDVSKISIVPTEEEILSERQPFLPTNIPEAPHFLPEGTERLLDSQFRLLREDMLQPLRVGINSFLQFLADPKRNNNKLKKYQEKGGKYRQDNGDLYIYPRARFVGISVDKRRGFSCRIAFAAPTNSGKNVKERTLYWKKHSKKLMNGNLVCLLLPKENTISSKYSLFFGVVVQRDDEQLAKYDDKVEIDISFTDATIYPLALKDIANQKNRNAMHNLSLRFMVECTGIYLESCYHVLKTLQATKDSMLPFEKYLTLASVDDENQNDSAKNASTKNAPTVDIPDYARAPDFRFNLKVLLRDKQKELLLDVANTNEHENVAKELTNESFLDDTQAKALVSSLCKEIALIEGPPGTGKTVVGVEIMKVLLAQENRNINLTPILVICFTNHALDQFLEHLIDKAGIDNIVRLGGRSKSDKIAPFSLEEIVKNREKPVGVESYLLSKTYQELEAIQKEADQIQERLNLRWLYWKEVSSYLYVEFTEHYNKLSGHQDDPEIPNFLLNDYFDEEWGLTGKDPRHQTLFDKWLHGVDIKNARSIIKATENSKKPHKEKKNNKSNTNVYDVLANYDDELKEYYRPEENDSFFDDEDEEYYDDYDQIDTPIQQIYLANWQEPKTNRPVEELKNDTNIWRMSTTERVTLHDFWRHELNLENVESLARLQRIHDEKRKEIDDIHSERRKKILKECDVIGMTTNGAAKFQSLVRSVRPKVILCEEAGEVLEAHILSALTPSTQHLILIGDHNQLRPHIATYDLSCDSKIGKKYALDESLFERLVKGDKATRIDKSQLLTQRRMRACEISDLIRDTLYEKLEDGENTTQYPKVRGAHHNVYFINHRNNEDKCENELTSKSHSNQYEVDMIIEMVKYFVRNGYTKQDDIAVLTPYLGQMVKLRDALKTSFTVVIDERDSQDLAEMEDDNEDRKEVKAESKLVGNISVATKKSLNQQVTLRTVDNFQGEEANIVIISLVRNSSKEDDRGKIGFLKSTNRSNVLLSRAKHGMYLLGNAELMANESPKMWAKVIEILKSRDQVGDSFPILCPQHPNNRNKVKVPQQFSEFAPDGGCLVIIIRKLLRMFFACLTTNNQPFTLINFCLPRVDTFRRVVGENLIVDIYVCPYKCHFDNPDHIDIICRKSCTRLHPECNHPCNKPCGDKCGDCTLVIGDILLPSCGHNYPNAKCYESRNIDSILCREKVFKTLPKCGHELEVMCYESVDDIICKQQCGELNKCNHPCSSPCNECQKRSVKANDGEPILDENGYIKRNVHGSCRKVCERGLFCGHRCEEVCHEGRNCNPCAAKCTVSCSHSTCKLECFKPCASCAEQCDWYCPHGKGRCLLSCGAPCSRLPCDLRCEKRLECGHQCPGVCGEICPTPKFCIICAPDDVKEQIVDIYEFRTFAEIDLEKERIIILDCGHVFTMETMDHHMEMENYYQGGYGNWTDLVMLSSKSGENKIMTCPSCRAPIKSKRYGRSIKKRILDTQNKKFLTKYDLHLRYQRDALEKIQTKIEVNRPKLLEKFKNKIYPKSSNRKIEDRNTMDTNKTVPEVDISEKFYQIEKYNSIPEQHANLWKNHVRELLNSYQQLMMIMSDSKNPPYKKAFEAAVTRLYNEKSKVQFDSLINNIENLHIIEETESPENQKKRFEQSLRDVGLIAPQFDRRLYLDAFFEIVNIQKIMFDEAARIISELPKMEFAHSEISASETQKNWIKFCCSINDSINQHLGVIIQACKESSYKRHLVVASVEYVEFEYQFGRFIFNNQPRNIVTPQCKEDLKNRCNKIHKDCEKVLKDVLPKVELEYFQGQCLERITKLLKNVDELYEVVERSGQLSQHEKLEIYRAMSSEFIGSGHWYECPNGHPYTIGECGGAMQLSSCPDCGVPIGGGSHLLTSGNRVNSEFETMAGRNII</sequence>
<dbReference type="PANTHER" id="PTHR10887">
    <property type="entry name" value="DNA2/NAM7 HELICASE FAMILY"/>
    <property type="match status" value="1"/>
</dbReference>
<dbReference type="SMART" id="SM00438">
    <property type="entry name" value="ZnF_NFX"/>
    <property type="match status" value="2"/>
</dbReference>
<dbReference type="GO" id="GO:0031048">
    <property type="term" value="P:regulatory ncRNA-mediated heterochromatin formation"/>
    <property type="evidence" value="ECO:0007669"/>
    <property type="project" value="TreeGrafter"/>
</dbReference>
<evidence type="ECO:0000256" key="6">
    <source>
        <dbReference type="ARBA" id="ARBA00022833"/>
    </source>
</evidence>
<dbReference type="Pfam" id="PF20173">
    <property type="entry name" value="ZnF_RZ-type"/>
    <property type="match status" value="1"/>
</dbReference>
<evidence type="ECO:0000256" key="4">
    <source>
        <dbReference type="ARBA" id="ARBA00022737"/>
    </source>
</evidence>
<dbReference type="InterPro" id="IPR047187">
    <property type="entry name" value="SF1_C_Upf1"/>
</dbReference>
<dbReference type="InterPro" id="IPR041677">
    <property type="entry name" value="DNA2/NAM7_AAA_11"/>
</dbReference>
<dbReference type="InterPro" id="IPR046439">
    <property type="entry name" value="ZF_RZ_dom"/>
</dbReference>
<dbReference type="CDD" id="cd06008">
    <property type="entry name" value="NF-X1-zinc-finger"/>
    <property type="match status" value="1"/>
</dbReference>
<dbReference type="InterPro" id="IPR000967">
    <property type="entry name" value="Znf_NFX1"/>
</dbReference>
<dbReference type="InterPro" id="IPR027417">
    <property type="entry name" value="P-loop_NTPase"/>
</dbReference>
<dbReference type="Pfam" id="PF13087">
    <property type="entry name" value="AAA_12"/>
    <property type="match status" value="1"/>
</dbReference>
<keyword evidence="7" id="KW-0391">Immunity</keyword>